<reference evidence="1" key="1">
    <citation type="journal article" date="2014" name="Front. Microbiol.">
        <title>High frequency of phylogenetically diverse reductive dehalogenase-homologous genes in deep subseafloor sedimentary metagenomes.</title>
        <authorList>
            <person name="Kawai M."/>
            <person name="Futagami T."/>
            <person name="Toyoda A."/>
            <person name="Takaki Y."/>
            <person name="Nishi S."/>
            <person name="Hori S."/>
            <person name="Arai W."/>
            <person name="Tsubouchi T."/>
            <person name="Morono Y."/>
            <person name="Uchiyama I."/>
            <person name="Ito T."/>
            <person name="Fujiyama A."/>
            <person name="Inagaki F."/>
            <person name="Takami H."/>
        </authorList>
    </citation>
    <scope>NUCLEOTIDE SEQUENCE</scope>
    <source>
        <strain evidence="1">Expedition CK06-06</strain>
    </source>
</reference>
<accession>X1B6H9</accession>
<name>X1B6H9_9ZZZZ</name>
<evidence type="ECO:0008006" key="2">
    <source>
        <dbReference type="Google" id="ProtNLM"/>
    </source>
</evidence>
<dbReference type="SUPFAM" id="SSF50475">
    <property type="entry name" value="FMN-binding split barrel"/>
    <property type="match status" value="1"/>
</dbReference>
<dbReference type="PANTHER" id="PTHR34071:SF2">
    <property type="entry name" value="FLAVIN-NUCLEOTIDE-BINDING PROTEIN"/>
    <property type="match status" value="1"/>
</dbReference>
<dbReference type="AlphaFoldDB" id="X1B6H9"/>
<protein>
    <recommendedName>
        <fullName evidence="2">Pyridoxamine 5'-phosphate oxidase putative domain-containing protein</fullName>
    </recommendedName>
</protein>
<dbReference type="PANTHER" id="PTHR34071">
    <property type="entry name" value="5-NITROIMIDAZOLE ANTIBIOTICS RESISTANCE PROTEIN, NIMA-FAMILY-RELATED PROTEIN-RELATED"/>
    <property type="match status" value="1"/>
</dbReference>
<sequence>MRRKDKEIKDKKVIESIIKRATVCRIALSENNVPYIVPLSFGYKDNCLYFHSAPEGKKIDIIKQNNNVCFELDIDCELVKKPEDPCSWNMKYYSVIGFGKAFFVDSPEEKRRALNIIVEHYSSNSHEYSANKINKVAIIKIEIDSMTGKKSGY</sequence>
<gene>
    <name evidence="1" type="ORF">S01H4_23285</name>
</gene>
<dbReference type="InterPro" id="IPR012349">
    <property type="entry name" value="Split_barrel_FMN-bd"/>
</dbReference>
<dbReference type="Pfam" id="PF12900">
    <property type="entry name" value="Pyridox_ox_2"/>
    <property type="match status" value="1"/>
</dbReference>
<proteinExistence type="predicted"/>
<dbReference type="Gene3D" id="2.30.110.10">
    <property type="entry name" value="Electron Transport, Fmn-binding Protein, Chain A"/>
    <property type="match status" value="1"/>
</dbReference>
<dbReference type="InterPro" id="IPR024747">
    <property type="entry name" value="Pyridox_Oxase-rel"/>
</dbReference>
<evidence type="ECO:0000313" key="1">
    <source>
        <dbReference type="EMBL" id="GAG76902.1"/>
    </source>
</evidence>
<organism evidence="1">
    <name type="scientific">marine sediment metagenome</name>
    <dbReference type="NCBI Taxonomy" id="412755"/>
    <lineage>
        <taxon>unclassified sequences</taxon>
        <taxon>metagenomes</taxon>
        <taxon>ecological metagenomes</taxon>
    </lineage>
</organism>
<comment type="caution">
    <text evidence="1">The sequence shown here is derived from an EMBL/GenBank/DDBJ whole genome shotgun (WGS) entry which is preliminary data.</text>
</comment>
<dbReference type="EMBL" id="BART01010781">
    <property type="protein sequence ID" value="GAG76902.1"/>
    <property type="molecule type" value="Genomic_DNA"/>
</dbReference>